<dbReference type="EMBL" id="SRXV01000001">
    <property type="protein sequence ID" value="TGY94930.1"/>
    <property type="molecule type" value="Genomic_DNA"/>
</dbReference>
<dbReference type="GO" id="GO:0003677">
    <property type="term" value="F:DNA binding"/>
    <property type="evidence" value="ECO:0007669"/>
    <property type="project" value="UniProtKB-KW"/>
</dbReference>
<dbReference type="InterPro" id="IPR036388">
    <property type="entry name" value="WH-like_DNA-bd_sf"/>
</dbReference>
<reference evidence="5 6" key="1">
    <citation type="journal article" date="2013" name="Int. J. Syst. Evol. Microbiol.">
        <title>Marinicauda pacifica gen. nov., sp. nov., a prosthecate alphaproteobacterium of the family Hyphomonadaceae isolated from deep seawater.</title>
        <authorList>
            <person name="Zhang X.Y."/>
            <person name="Li G.W."/>
            <person name="Wang C.S."/>
            <person name="Zhang Y.J."/>
            <person name="Xu X.W."/>
            <person name="Li H."/>
            <person name="Liu A."/>
            <person name="Liu C."/>
            <person name="Xie B.B."/>
            <person name="Qin Q.L."/>
            <person name="Xu Z."/>
            <person name="Chen X.L."/>
            <person name="Zhou B.C."/>
            <person name="Zhang Y.Z."/>
        </authorList>
    </citation>
    <scope>NUCLEOTIDE SEQUENCE [LARGE SCALE GENOMIC DNA]</scope>
    <source>
        <strain evidence="5 6">P-1 km-3</strain>
    </source>
</reference>
<keyword evidence="1" id="KW-0805">Transcription regulation</keyword>
<feature type="domain" description="GntR C-terminal" evidence="4">
    <location>
        <begin position="91"/>
        <end position="211"/>
    </location>
</feature>
<name>A0A4S2HFQ3_9PROT</name>
<dbReference type="InterPro" id="IPR011711">
    <property type="entry name" value="GntR_C"/>
</dbReference>
<evidence type="ECO:0000259" key="4">
    <source>
        <dbReference type="Pfam" id="PF07729"/>
    </source>
</evidence>
<sequence length="239" mass="27596">MSKKAQIRKPAMTGGGDPASAYEVIMDAIVTQKLAPSQKVSENILTEMFDISRTTARNIMEQLTAQQFLVSVSPRITRVAPLTLLDVKQNFAMRKILQPEVFAMAASQVDHEQIVRMNEDTSHKTPIQDDQLALNILKANKHFNVFMAQHVKHPLMIHWVRQLEDTTMRIYWLYVKLNRTLPYTWEHQRALVDAVRRDASDDIRAQVHKMLSSSEERVLDALFMHDQLYMQDLKIPSRS</sequence>
<dbReference type="OrthoDB" id="7620579at2"/>
<evidence type="ECO:0000313" key="6">
    <source>
        <dbReference type="Proteomes" id="UP000305451"/>
    </source>
</evidence>
<evidence type="ECO:0000256" key="2">
    <source>
        <dbReference type="ARBA" id="ARBA00023125"/>
    </source>
</evidence>
<dbReference type="Pfam" id="PF07729">
    <property type="entry name" value="FCD"/>
    <property type="match status" value="1"/>
</dbReference>
<gene>
    <name evidence="5" type="ORF">E5162_02635</name>
</gene>
<organism evidence="5 6">
    <name type="scientific">Marinicauda pacifica</name>
    <dbReference type="NCBI Taxonomy" id="1133559"/>
    <lineage>
        <taxon>Bacteria</taxon>
        <taxon>Pseudomonadati</taxon>
        <taxon>Pseudomonadota</taxon>
        <taxon>Alphaproteobacteria</taxon>
        <taxon>Maricaulales</taxon>
        <taxon>Maricaulaceae</taxon>
        <taxon>Marinicauda</taxon>
    </lineage>
</organism>
<evidence type="ECO:0000313" key="5">
    <source>
        <dbReference type="EMBL" id="TGY94930.1"/>
    </source>
</evidence>
<dbReference type="SUPFAM" id="SSF48008">
    <property type="entry name" value="GntR ligand-binding domain-like"/>
    <property type="match status" value="1"/>
</dbReference>
<dbReference type="PANTHER" id="PTHR43537:SF53">
    <property type="entry name" value="HTH-TYPE TRANSCRIPTIONAL REPRESSOR NANR"/>
    <property type="match status" value="1"/>
</dbReference>
<dbReference type="Gene3D" id="1.10.10.10">
    <property type="entry name" value="Winged helix-like DNA-binding domain superfamily/Winged helix DNA-binding domain"/>
    <property type="match status" value="1"/>
</dbReference>
<keyword evidence="3" id="KW-0804">Transcription</keyword>
<dbReference type="PANTHER" id="PTHR43537">
    <property type="entry name" value="TRANSCRIPTIONAL REGULATOR, GNTR FAMILY"/>
    <property type="match status" value="1"/>
</dbReference>
<keyword evidence="2" id="KW-0238">DNA-binding</keyword>
<protein>
    <submittedName>
        <fullName evidence="5">GntR family transcriptional regulator</fullName>
    </submittedName>
</protein>
<dbReference type="SUPFAM" id="SSF46785">
    <property type="entry name" value="Winged helix' DNA-binding domain"/>
    <property type="match status" value="1"/>
</dbReference>
<dbReference type="Gene3D" id="1.20.120.530">
    <property type="entry name" value="GntR ligand-binding domain-like"/>
    <property type="match status" value="1"/>
</dbReference>
<dbReference type="AlphaFoldDB" id="A0A4S2HFQ3"/>
<keyword evidence="6" id="KW-1185">Reference proteome</keyword>
<accession>A0A4S2HFQ3</accession>
<evidence type="ECO:0000256" key="1">
    <source>
        <dbReference type="ARBA" id="ARBA00023015"/>
    </source>
</evidence>
<evidence type="ECO:0000256" key="3">
    <source>
        <dbReference type="ARBA" id="ARBA00023163"/>
    </source>
</evidence>
<dbReference type="InterPro" id="IPR008920">
    <property type="entry name" value="TF_FadR/GntR_C"/>
</dbReference>
<dbReference type="InterPro" id="IPR036390">
    <property type="entry name" value="WH_DNA-bd_sf"/>
</dbReference>
<dbReference type="Proteomes" id="UP000305451">
    <property type="component" value="Unassembled WGS sequence"/>
</dbReference>
<comment type="caution">
    <text evidence="5">The sequence shown here is derived from an EMBL/GenBank/DDBJ whole genome shotgun (WGS) entry which is preliminary data.</text>
</comment>
<proteinExistence type="predicted"/>